<reference evidence="1 2" key="1">
    <citation type="journal article" date="2023" name="G3 (Bethesda)">
        <title>A chromosome-level genome assembly of Zasmidium syzygii isolated from banana leaves.</title>
        <authorList>
            <person name="van Westerhoven A.C."/>
            <person name="Mehrabi R."/>
            <person name="Talebi R."/>
            <person name="Steentjes M.B.F."/>
            <person name="Corcolon B."/>
            <person name="Chong P.A."/>
            <person name="Kema G.H.J."/>
            <person name="Seidl M.F."/>
        </authorList>
    </citation>
    <scope>NUCLEOTIDE SEQUENCE [LARGE SCALE GENOMIC DNA]</scope>
    <source>
        <strain evidence="1 2">P124</strain>
    </source>
</reference>
<gene>
    <name evidence="1" type="ORF">PRZ48_007525</name>
</gene>
<proteinExistence type="predicted"/>
<dbReference type="Proteomes" id="UP001305779">
    <property type="component" value="Unassembled WGS sequence"/>
</dbReference>
<dbReference type="EMBL" id="JAXOVC010000005">
    <property type="protein sequence ID" value="KAK4501716.1"/>
    <property type="molecule type" value="Genomic_DNA"/>
</dbReference>
<protein>
    <submittedName>
        <fullName evidence="1">Uncharacterized protein</fullName>
    </submittedName>
</protein>
<evidence type="ECO:0000313" key="2">
    <source>
        <dbReference type="Proteomes" id="UP001305779"/>
    </source>
</evidence>
<comment type="caution">
    <text evidence="1">The sequence shown here is derived from an EMBL/GenBank/DDBJ whole genome shotgun (WGS) entry which is preliminary data.</text>
</comment>
<keyword evidence="2" id="KW-1185">Reference proteome</keyword>
<evidence type="ECO:0000313" key="1">
    <source>
        <dbReference type="EMBL" id="KAK4501716.1"/>
    </source>
</evidence>
<organism evidence="1 2">
    <name type="scientific">Zasmidium cellare</name>
    <name type="common">Wine cellar mold</name>
    <name type="synonym">Racodium cellare</name>
    <dbReference type="NCBI Taxonomy" id="395010"/>
    <lineage>
        <taxon>Eukaryota</taxon>
        <taxon>Fungi</taxon>
        <taxon>Dikarya</taxon>
        <taxon>Ascomycota</taxon>
        <taxon>Pezizomycotina</taxon>
        <taxon>Dothideomycetes</taxon>
        <taxon>Dothideomycetidae</taxon>
        <taxon>Mycosphaerellales</taxon>
        <taxon>Mycosphaerellaceae</taxon>
        <taxon>Zasmidium</taxon>
    </lineage>
</organism>
<name>A0ABR0EKA6_ZASCE</name>
<sequence>MPSSSKHETCQEQRLVDWYKYTYAHLYHARLLKEASLVTSIFAEVLECENTDLCQTLQVDQETWNNIAMKCKKRVASDNVWYAADYMADTAACLFEFGRKKEGGQFCEWAEELRDLAIRMVEEEEQEKERQKYYYRR</sequence>
<accession>A0ABR0EKA6</accession>